<keyword evidence="5" id="KW-1185">Reference proteome</keyword>
<reference evidence="4" key="2">
    <citation type="submission" date="2025-09" db="UniProtKB">
        <authorList>
            <consortium name="Ensembl"/>
        </authorList>
    </citation>
    <scope>IDENTIFICATION</scope>
</reference>
<dbReference type="GeneTree" id="ENSGT00940000159665"/>
<dbReference type="GO" id="GO:0030151">
    <property type="term" value="F:molybdenum ion binding"/>
    <property type="evidence" value="ECO:0007669"/>
    <property type="project" value="InterPro"/>
</dbReference>
<dbReference type="GO" id="GO:0030170">
    <property type="term" value="F:pyridoxal phosphate binding"/>
    <property type="evidence" value="ECO:0007669"/>
    <property type="project" value="InterPro"/>
</dbReference>
<gene>
    <name evidence="4" type="primary">MTARC2</name>
</gene>
<dbReference type="PANTHER" id="PTHR14237:SF19">
    <property type="entry name" value="MITOCHONDRIAL AMIDOXIME REDUCING COMPONENT 1"/>
    <property type="match status" value="1"/>
</dbReference>
<dbReference type="Pfam" id="PF03473">
    <property type="entry name" value="MOSC"/>
    <property type="match status" value="1"/>
</dbReference>
<name>A0A663F779_AQUCH</name>
<organism evidence="4 5">
    <name type="scientific">Aquila chrysaetos chrysaetos</name>
    <dbReference type="NCBI Taxonomy" id="223781"/>
    <lineage>
        <taxon>Eukaryota</taxon>
        <taxon>Metazoa</taxon>
        <taxon>Chordata</taxon>
        <taxon>Craniata</taxon>
        <taxon>Vertebrata</taxon>
        <taxon>Euteleostomi</taxon>
        <taxon>Archelosauria</taxon>
        <taxon>Archosauria</taxon>
        <taxon>Dinosauria</taxon>
        <taxon>Saurischia</taxon>
        <taxon>Theropoda</taxon>
        <taxon>Coelurosauria</taxon>
        <taxon>Aves</taxon>
        <taxon>Neognathae</taxon>
        <taxon>Neoaves</taxon>
        <taxon>Telluraves</taxon>
        <taxon>Accipitrimorphae</taxon>
        <taxon>Accipitriformes</taxon>
        <taxon>Accipitridae</taxon>
        <taxon>Accipitrinae</taxon>
        <taxon>Aquila</taxon>
    </lineage>
</organism>
<dbReference type="Proteomes" id="UP000472275">
    <property type="component" value="Chromosome 13"/>
</dbReference>
<dbReference type="AlphaFoldDB" id="A0A663F779"/>
<dbReference type="InterPro" id="IPR005302">
    <property type="entry name" value="MoCF_Sase_C"/>
</dbReference>
<dbReference type="InterPro" id="IPR011037">
    <property type="entry name" value="Pyrv_Knase-like_insert_dom_sf"/>
</dbReference>
<evidence type="ECO:0000313" key="4">
    <source>
        <dbReference type="Ensembl" id="ENSACCP00020020354.1"/>
    </source>
</evidence>
<reference evidence="4" key="1">
    <citation type="submission" date="2025-08" db="UniProtKB">
        <authorList>
            <consortium name="Ensembl"/>
        </authorList>
    </citation>
    <scope>IDENTIFICATION</scope>
</reference>
<keyword evidence="2" id="KW-1133">Transmembrane helix</keyword>
<dbReference type="PROSITE" id="PS51340">
    <property type="entry name" value="MOSC"/>
    <property type="match status" value="1"/>
</dbReference>
<evidence type="ECO:0000256" key="2">
    <source>
        <dbReference type="SAM" id="Phobius"/>
    </source>
</evidence>
<feature type="domain" description="MOSC" evidence="3">
    <location>
        <begin position="390"/>
        <end position="553"/>
    </location>
</feature>
<dbReference type="SUPFAM" id="SSF50800">
    <property type="entry name" value="PK beta-barrel domain-like"/>
    <property type="match status" value="1"/>
</dbReference>
<feature type="transmembrane region" description="Helical" evidence="2">
    <location>
        <begin position="233"/>
        <end position="254"/>
    </location>
</feature>
<dbReference type="GO" id="GO:0043546">
    <property type="term" value="F:molybdopterin cofactor binding"/>
    <property type="evidence" value="ECO:0007669"/>
    <property type="project" value="TreeGrafter"/>
</dbReference>
<dbReference type="InterPro" id="IPR005303">
    <property type="entry name" value="MOCOS_middle"/>
</dbReference>
<feature type="compositionally biased region" description="Basic residues" evidence="1">
    <location>
        <begin position="189"/>
        <end position="211"/>
    </location>
</feature>
<dbReference type="GO" id="GO:0005743">
    <property type="term" value="C:mitochondrial inner membrane"/>
    <property type="evidence" value="ECO:0007669"/>
    <property type="project" value="TreeGrafter"/>
</dbReference>
<feature type="region of interest" description="Disordered" evidence="1">
    <location>
        <begin position="147"/>
        <end position="215"/>
    </location>
</feature>
<dbReference type="SUPFAM" id="SSF141673">
    <property type="entry name" value="MOSC N-terminal domain-like"/>
    <property type="match status" value="1"/>
</dbReference>
<sequence length="592" mass="65530">MMSHFPRSRVSHKMTSPRPCRQEGSSQRGSHEFGTLQLGRAGASRQPNGWGPPTPTSGAAICRPPHRLFASSHPCPPSSPSHTKRLNFTCSGSPSFFSDAVFNKSPDVRRNALAACVSSSWPLAASARTLVFHAAIALFFHRSPRPRGGLGLGQRAGAGRTPAARRRAARSEVPQAPGAAGPEGGGRRPAARPRPRPLPRPLRAPRRRRRGPVAMSGARGALGLSLRAARPGWLWGAAAALLALGALLGAWRWAGGRGRRRRRLQRVGTVLSLFVYPVKSCRGVAVRRAQVTPLGLRSGELRDRFWLVTKEDGHMVTARQEPRLVLVSVSCENGHLVLEAPEMKKLCLPVKLPRKNPVQNCRLFGLDIQGRDCGDEVAQWITTFLNSEPYRLVHFEPSMVPRKSKDIIKLFRTTDEVAYPDCSPVLILSEASLEDLNTRLEKKVKIQNFRPNILVTDCGAFEEDTWEEILIGDVEMKGTVCCARCILTTVNPDTGVLDRKEPLETLKSYRLCDPSEQHIYKSSPLFGRTATENSHFFICTDGAVKVDLELDLKTSRYVNLKEGEACQQVSTNKWRHHFWCILWTKRLLASGK</sequence>
<dbReference type="InParanoid" id="A0A663F779"/>
<keyword evidence="2" id="KW-0472">Membrane</keyword>
<dbReference type="Ensembl" id="ENSACCT00020021237.1">
    <property type="protein sequence ID" value="ENSACCP00020020354.1"/>
    <property type="gene ID" value="ENSACCG00020013999.1"/>
</dbReference>
<accession>A0A663F779</accession>
<evidence type="ECO:0000313" key="5">
    <source>
        <dbReference type="Proteomes" id="UP000472275"/>
    </source>
</evidence>
<dbReference type="Pfam" id="PF03476">
    <property type="entry name" value="MOSC_N"/>
    <property type="match status" value="1"/>
</dbReference>
<feature type="compositionally biased region" description="Basic residues" evidence="1">
    <location>
        <begin position="1"/>
        <end position="12"/>
    </location>
</feature>
<dbReference type="PANTHER" id="PTHR14237">
    <property type="entry name" value="MOLYBDOPTERIN COFACTOR SULFURASE MOSC"/>
    <property type="match status" value="1"/>
</dbReference>
<dbReference type="FunCoup" id="A0A663F779">
    <property type="interactions" value="46"/>
</dbReference>
<protein>
    <submittedName>
        <fullName evidence="4">Mitochondrial amidoxime reducing component 2</fullName>
    </submittedName>
</protein>
<dbReference type="GO" id="GO:0008940">
    <property type="term" value="F:nitrate reductase activity"/>
    <property type="evidence" value="ECO:0007669"/>
    <property type="project" value="TreeGrafter"/>
</dbReference>
<dbReference type="GO" id="GO:0042126">
    <property type="term" value="P:nitrate metabolic process"/>
    <property type="evidence" value="ECO:0007669"/>
    <property type="project" value="TreeGrafter"/>
</dbReference>
<keyword evidence="2" id="KW-0812">Transmembrane</keyword>
<evidence type="ECO:0000256" key="1">
    <source>
        <dbReference type="SAM" id="MobiDB-lite"/>
    </source>
</evidence>
<feature type="region of interest" description="Disordered" evidence="1">
    <location>
        <begin position="1"/>
        <end position="31"/>
    </location>
</feature>
<evidence type="ECO:0000259" key="3">
    <source>
        <dbReference type="PROSITE" id="PS51340"/>
    </source>
</evidence>
<proteinExistence type="predicted"/>